<evidence type="ECO:0000313" key="1">
    <source>
        <dbReference type="EMBL" id="WMV37362.1"/>
    </source>
</evidence>
<proteinExistence type="predicted"/>
<dbReference type="Proteomes" id="UP001234989">
    <property type="component" value="Chromosome 7"/>
</dbReference>
<gene>
    <name evidence="1" type="ORF">MTR67_030747</name>
</gene>
<sequence length="131" mass="14770">MSYRIICYCNIFYRSLNTVNKGVVDQLIQGGIMRQPFDIASALLDEMTKINHACGSKAVNAVGINSGVTHDEAHFKAMYNEEVQFLANQVENLTFGRNRRFGELRPTQQITERLGKSLRGSVSPMWITILT</sequence>
<dbReference type="EMBL" id="CP133618">
    <property type="protein sequence ID" value="WMV37362.1"/>
    <property type="molecule type" value="Genomic_DNA"/>
</dbReference>
<protein>
    <submittedName>
        <fullName evidence="1">Uncharacterized protein</fullName>
    </submittedName>
</protein>
<keyword evidence="2" id="KW-1185">Reference proteome</keyword>
<dbReference type="AlphaFoldDB" id="A0AAF0U161"/>
<evidence type="ECO:0000313" key="2">
    <source>
        <dbReference type="Proteomes" id="UP001234989"/>
    </source>
</evidence>
<reference evidence="1" key="1">
    <citation type="submission" date="2023-08" db="EMBL/GenBank/DDBJ databases">
        <title>A de novo genome assembly of Solanum verrucosum Schlechtendal, a Mexican diploid species geographically isolated from the other diploid A-genome species in potato relatives.</title>
        <authorList>
            <person name="Hosaka K."/>
        </authorList>
    </citation>
    <scope>NUCLEOTIDE SEQUENCE</scope>
    <source>
        <tissue evidence="1">Young leaves</tissue>
    </source>
</reference>
<feature type="non-terminal residue" evidence="1">
    <location>
        <position position="131"/>
    </location>
</feature>
<accession>A0AAF0U161</accession>
<organism evidence="1 2">
    <name type="scientific">Solanum verrucosum</name>
    <dbReference type="NCBI Taxonomy" id="315347"/>
    <lineage>
        <taxon>Eukaryota</taxon>
        <taxon>Viridiplantae</taxon>
        <taxon>Streptophyta</taxon>
        <taxon>Embryophyta</taxon>
        <taxon>Tracheophyta</taxon>
        <taxon>Spermatophyta</taxon>
        <taxon>Magnoliopsida</taxon>
        <taxon>eudicotyledons</taxon>
        <taxon>Gunneridae</taxon>
        <taxon>Pentapetalae</taxon>
        <taxon>asterids</taxon>
        <taxon>lamiids</taxon>
        <taxon>Solanales</taxon>
        <taxon>Solanaceae</taxon>
        <taxon>Solanoideae</taxon>
        <taxon>Solaneae</taxon>
        <taxon>Solanum</taxon>
    </lineage>
</organism>
<name>A0AAF0U161_SOLVR</name>